<name>A0AAD9FYV3_9STRA</name>
<dbReference type="EMBL" id="JASMQC010000057">
    <property type="protein sequence ID" value="KAK1928816.1"/>
    <property type="molecule type" value="Genomic_DNA"/>
</dbReference>
<dbReference type="GO" id="GO:0031267">
    <property type="term" value="F:small GTPase binding"/>
    <property type="evidence" value="ECO:0007669"/>
    <property type="project" value="TreeGrafter"/>
</dbReference>
<comment type="caution">
    <text evidence="2">The sequence shown here is derived from an EMBL/GenBank/DDBJ whole genome shotgun (WGS) entry which is preliminary data.</text>
</comment>
<gene>
    <name evidence="2" type="ORF">P3T76_015754</name>
</gene>
<organism evidence="2 3">
    <name type="scientific">Phytophthora citrophthora</name>
    <dbReference type="NCBI Taxonomy" id="4793"/>
    <lineage>
        <taxon>Eukaryota</taxon>
        <taxon>Sar</taxon>
        <taxon>Stramenopiles</taxon>
        <taxon>Oomycota</taxon>
        <taxon>Peronosporomycetes</taxon>
        <taxon>Peronosporales</taxon>
        <taxon>Peronosporaceae</taxon>
        <taxon>Phytophthora</taxon>
    </lineage>
</organism>
<evidence type="ECO:0000313" key="3">
    <source>
        <dbReference type="Proteomes" id="UP001259832"/>
    </source>
</evidence>
<dbReference type="AlphaFoldDB" id="A0AAD9FYV3"/>
<evidence type="ECO:0000313" key="2">
    <source>
        <dbReference type="EMBL" id="KAK1928816.1"/>
    </source>
</evidence>
<reference evidence="2" key="1">
    <citation type="submission" date="2023-08" db="EMBL/GenBank/DDBJ databases">
        <title>Reference Genome Resource for the Citrus Pathogen Phytophthora citrophthora.</title>
        <authorList>
            <person name="Moller H."/>
            <person name="Coetzee B."/>
            <person name="Rose L.J."/>
            <person name="Van Niekerk J.M."/>
        </authorList>
    </citation>
    <scope>NUCLEOTIDE SEQUENCE</scope>
    <source>
        <strain evidence="2">STE-U-9442</strain>
    </source>
</reference>
<accession>A0AAD9FYV3</accession>
<dbReference type="Proteomes" id="UP001259832">
    <property type="component" value="Unassembled WGS sequence"/>
</dbReference>
<dbReference type="SUPFAM" id="SSF47923">
    <property type="entry name" value="Ypt/Rab-GAP domain of gyp1p"/>
    <property type="match status" value="2"/>
</dbReference>
<dbReference type="InterPro" id="IPR050302">
    <property type="entry name" value="Rab_GAP_TBC_domain"/>
</dbReference>
<keyword evidence="3" id="KW-1185">Reference proteome</keyword>
<dbReference type="PROSITE" id="PS50086">
    <property type="entry name" value="TBC_RABGAP"/>
    <property type="match status" value="1"/>
</dbReference>
<dbReference type="Gene3D" id="1.10.472.80">
    <property type="entry name" value="Ypt/Rab-GAP domain of gyp1p, domain 3"/>
    <property type="match status" value="1"/>
</dbReference>
<dbReference type="SMART" id="SM00164">
    <property type="entry name" value="TBC"/>
    <property type="match status" value="1"/>
</dbReference>
<dbReference type="Pfam" id="PF00566">
    <property type="entry name" value="RabGAP-TBC"/>
    <property type="match status" value="1"/>
</dbReference>
<dbReference type="Gene3D" id="1.10.8.270">
    <property type="entry name" value="putative rabgap domain of human tbc1 domain family member 14 like domains"/>
    <property type="match status" value="1"/>
</dbReference>
<dbReference type="InterPro" id="IPR035969">
    <property type="entry name" value="Rab-GAP_TBC_sf"/>
</dbReference>
<evidence type="ECO:0000259" key="1">
    <source>
        <dbReference type="PROSITE" id="PS50086"/>
    </source>
</evidence>
<dbReference type="GO" id="GO:0005096">
    <property type="term" value="F:GTPase activator activity"/>
    <property type="evidence" value="ECO:0007669"/>
    <property type="project" value="TreeGrafter"/>
</dbReference>
<dbReference type="PANTHER" id="PTHR47219:SF20">
    <property type="entry name" value="TBC1 DOMAIN FAMILY MEMBER 2B"/>
    <property type="match status" value="1"/>
</dbReference>
<dbReference type="InterPro" id="IPR000195">
    <property type="entry name" value="Rab-GAP-TBC_dom"/>
</dbReference>
<proteinExistence type="predicted"/>
<sequence>MSRRPEMYSQMSGASSKRTRYAPGYFLLLIRRLEDPTDEVHSRPKNSRFTAAKKQIQVDLKRTFASNDECWLNSATGQNSLERVLLAYALHNDVLGYCQSMTFVVGRLLCLFQSQSLKSLIEVEEQVFWLLDIICEGIFPSYYTQGMTGLQVDGGVLDRLVRMRLPKLHRHFQQLHVPPIGIVLVTQWLLPLCCTVFPSETTFRFLDVLFFEGSTVVFAMAIALLRVSQYQLLAESVDYTQLFRFLRARDQRLHDAPLLMEVAYDEHQVLADQINSLRDNVASELGIEAAKTASTSKLLSLPVDELRPGDVM</sequence>
<dbReference type="PANTHER" id="PTHR47219">
    <property type="entry name" value="RAB GTPASE-ACTIVATING PROTEIN 1-LIKE"/>
    <property type="match status" value="1"/>
</dbReference>
<feature type="domain" description="Rab-GAP TBC" evidence="1">
    <location>
        <begin position="1"/>
        <end position="213"/>
    </location>
</feature>
<protein>
    <submittedName>
        <fullName evidence="2">Growth hormone-regulated TBC protein 1-A</fullName>
    </submittedName>
</protein>